<dbReference type="EMBL" id="CP002831">
    <property type="protein sequence ID" value="AFC23145.1"/>
    <property type="molecule type" value="Genomic_DNA"/>
</dbReference>
<keyword evidence="1" id="KW-0472">Membrane</keyword>
<sequence length="129" mass="14451">MPDLFLSKAKVLFPNFFLLDLDQEIYRAAFFCFFYAILFGALLLSVVELRTEVLVVAARYFFGASAAASPCGATFRSSLFARPCAKKQVFCWGCGFAALLHIARPLICIFSLNFFLRPLNPPFQIAAFN</sequence>
<feature type="transmembrane region" description="Helical" evidence="1">
    <location>
        <begin position="25"/>
        <end position="47"/>
    </location>
</feature>
<dbReference type="STRING" id="984262.SGRA_0406"/>
<keyword evidence="3" id="KW-1185">Reference proteome</keyword>
<dbReference type="AlphaFoldDB" id="H6L909"/>
<gene>
    <name evidence="2" type="ordered locus">SGRA_0406</name>
</gene>
<evidence type="ECO:0000313" key="3">
    <source>
        <dbReference type="Proteomes" id="UP000007519"/>
    </source>
</evidence>
<dbReference type="HOGENOM" id="CLU_1947304_0_0_10"/>
<dbReference type="KEGG" id="sgn:SGRA_0406"/>
<dbReference type="RefSeq" id="WP_014373392.1">
    <property type="nucleotide sequence ID" value="NC_016940.1"/>
</dbReference>
<proteinExistence type="predicted"/>
<reference evidence="2 3" key="1">
    <citation type="journal article" date="2012" name="Stand. Genomic Sci.">
        <title>Complete genome sequencing and analysis of Saprospira grandis str. Lewin, a predatory marine bacterium.</title>
        <authorList>
            <person name="Saw J.H."/>
            <person name="Yuryev A."/>
            <person name="Kanbe M."/>
            <person name="Hou S."/>
            <person name="Young A.G."/>
            <person name="Aizawa S."/>
            <person name="Alam M."/>
        </authorList>
    </citation>
    <scope>NUCLEOTIDE SEQUENCE [LARGE SCALE GENOMIC DNA]</scope>
    <source>
        <strain evidence="2 3">Lewin</strain>
    </source>
</reference>
<evidence type="ECO:0000313" key="2">
    <source>
        <dbReference type="EMBL" id="AFC23145.1"/>
    </source>
</evidence>
<keyword evidence="1" id="KW-0812">Transmembrane</keyword>
<evidence type="ECO:0000256" key="1">
    <source>
        <dbReference type="SAM" id="Phobius"/>
    </source>
</evidence>
<feature type="transmembrane region" description="Helical" evidence="1">
    <location>
        <begin position="89"/>
        <end position="116"/>
    </location>
</feature>
<keyword evidence="1" id="KW-1133">Transmembrane helix</keyword>
<accession>H6L909</accession>
<name>H6L909_SAPGL</name>
<protein>
    <recommendedName>
        <fullName evidence="4">Transmembrane protein</fullName>
    </recommendedName>
</protein>
<dbReference type="Proteomes" id="UP000007519">
    <property type="component" value="Chromosome"/>
</dbReference>
<organism evidence="2 3">
    <name type="scientific">Saprospira grandis (strain Lewin)</name>
    <dbReference type="NCBI Taxonomy" id="984262"/>
    <lineage>
        <taxon>Bacteria</taxon>
        <taxon>Pseudomonadati</taxon>
        <taxon>Bacteroidota</taxon>
        <taxon>Saprospiria</taxon>
        <taxon>Saprospirales</taxon>
        <taxon>Saprospiraceae</taxon>
        <taxon>Saprospira</taxon>
    </lineage>
</organism>
<evidence type="ECO:0008006" key="4">
    <source>
        <dbReference type="Google" id="ProtNLM"/>
    </source>
</evidence>